<protein>
    <recommendedName>
        <fullName evidence="4">Adenylate kinase</fullName>
    </recommendedName>
</protein>
<dbReference type="SUPFAM" id="SSF52540">
    <property type="entry name" value="P-loop containing nucleoside triphosphate hydrolases"/>
    <property type="match status" value="1"/>
</dbReference>
<proteinExistence type="predicted"/>
<feature type="region of interest" description="Disordered" evidence="1">
    <location>
        <begin position="171"/>
        <end position="198"/>
    </location>
</feature>
<dbReference type="PANTHER" id="PTHR37816:SF1">
    <property type="entry name" value="TOXIN"/>
    <property type="match status" value="1"/>
</dbReference>
<comment type="caution">
    <text evidence="2">The sequence shown here is derived from an EMBL/GenBank/DDBJ whole genome shotgun (WGS) entry which is preliminary data.</text>
</comment>
<evidence type="ECO:0008006" key="4">
    <source>
        <dbReference type="Google" id="ProtNLM"/>
    </source>
</evidence>
<dbReference type="InterPro" id="IPR027417">
    <property type="entry name" value="P-loop_NTPase"/>
</dbReference>
<dbReference type="AlphaFoldDB" id="S3ZV82"/>
<organism evidence="2 3">
    <name type="scientific">Streptomyces aurantiacus JA 4570</name>
    <dbReference type="NCBI Taxonomy" id="1286094"/>
    <lineage>
        <taxon>Bacteria</taxon>
        <taxon>Bacillati</taxon>
        <taxon>Actinomycetota</taxon>
        <taxon>Actinomycetes</taxon>
        <taxon>Kitasatosporales</taxon>
        <taxon>Streptomycetaceae</taxon>
        <taxon>Streptomyces</taxon>
        <taxon>Streptomyces aurantiacus group</taxon>
    </lineage>
</organism>
<evidence type="ECO:0000313" key="2">
    <source>
        <dbReference type="EMBL" id="EPH46684.1"/>
    </source>
</evidence>
<evidence type="ECO:0000256" key="1">
    <source>
        <dbReference type="SAM" id="MobiDB-lite"/>
    </source>
</evidence>
<dbReference type="PANTHER" id="PTHR37816">
    <property type="entry name" value="YALI0E33011P"/>
    <property type="match status" value="1"/>
</dbReference>
<evidence type="ECO:0000313" key="3">
    <source>
        <dbReference type="Proteomes" id="UP000014629"/>
    </source>
</evidence>
<dbReference type="EMBL" id="AOPZ01000008">
    <property type="protein sequence ID" value="EPH46684.1"/>
    <property type="molecule type" value="Genomic_DNA"/>
</dbReference>
<sequence>MVVGCPGAGKTTFAVRLATVRGLPVHHLDDLYFTAGWTPRPKGEWHATLDALCATSEWIIDGNHLSTLARRLPHCDAVVVLDRAPPLCLASYLLRMLRYARAPLGVLPHFMRRPDGRRAVADRPLVFARFILTFRRHQLPSVLGELAARPELPVVRLRTHADARAVLDRLSARPGTRARPGPRDSDVRRTRPGRDTSC</sequence>
<accession>S3ZV82</accession>
<name>S3ZV82_9ACTN</name>
<reference evidence="2 3" key="1">
    <citation type="submission" date="2013-02" db="EMBL/GenBank/DDBJ databases">
        <title>Draft Genome Sequence of Streptomyces aurantiacus, Which Produces Setomimycin.</title>
        <authorList>
            <person name="Gruening B.A."/>
            <person name="Praeg A."/>
            <person name="Erxleben A."/>
            <person name="Guenther S."/>
            <person name="Mueller M."/>
        </authorList>
    </citation>
    <scope>NUCLEOTIDE SEQUENCE [LARGE SCALE GENOMIC DNA]</scope>
    <source>
        <strain evidence="2 3">JA 4570</strain>
    </source>
</reference>
<feature type="compositionally biased region" description="Basic and acidic residues" evidence="1">
    <location>
        <begin position="181"/>
        <end position="198"/>
    </location>
</feature>
<dbReference type="Gene3D" id="3.40.50.300">
    <property type="entry name" value="P-loop containing nucleotide triphosphate hydrolases"/>
    <property type="match status" value="1"/>
</dbReference>
<dbReference type="InterPro" id="IPR052922">
    <property type="entry name" value="Cytidylate_Kinase-2"/>
</dbReference>
<dbReference type="PATRIC" id="fig|1286094.4.peg.234"/>
<dbReference type="Proteomes" id="UP000014629">
    <property type="component" value="Unassembled WGS sequence"/>
</dbReference>
<gene>
    <name evidence="2" type="ORF">STRAU_0237</name>
</gene>
<keyword evidence="3" id="KW-1185">Reference proteome</keyword>